<evidence type="ECO:0000313" key="2">
    <source>
        <dbReference type="EMBL" id="MCP1173786.1"/>
    </source>
</evidence>
<organism evidence="2 3">
    <name type="scientific">Ralstonia chuxiongensis</name>
    <dbReference type="NCBI Taxonomy" id="2957504"/>
    <lineage>
        <taxon>Bacteria</taxon>
        <taxon>Pseudomonadati</taxon>
        <taxon>Pseudomonadota</taxon>
        <taxon>Betaproteobacteria</taxon>
        <taxon>Burkholderiales</taxon>
        <taxon>Burkholderiaceae</taxon>
        <taxon>Ralstonia</taxon>
    </lineage>
</organism>
<evidence type="ECO:0000313" key="3">
    <source>
        <dbReference type="Proteomes" id="UP001162793"/>
    </source>
</evidence>
<name>A0AA41WRQ0_9RALS</name>
<comment type="caution">
    <text evidence="2">The sequence shown here is derived from an EMBL/GenBank/DDBJ whole genome shotgun (WGS) entry which is preliminary data.</text>
</comment>
<feature type="region of interest" description="Disordered" evidence="1">
    <location>
        <begin position="107"/>
        <end position="127"/>
    </location>
</feature>
<reference evidence="3" key="1">
    <citation type="journal article" date="2023" name="Front. Microbiol.">
        <title>Ralstonia chuxiongensis sp. nov., Ralstonia mojiangensis sp. nov., and Ralstonia soli sp. nov., isolated from tobacco fields, are three novel species in the family Burkholderiaceae.</title>
        <authorList>
            <person name="Lu C.H."/>
            <person name="Zhang Y.Y."/>
            <person name="Jiang N."/>
            <person name="Chen W."/>
            <person name="Shao X."/>
            <person name="Zhao Z.M."/>
            <person name="Lu W.L."/>
            <person name="Hu X."/>
            <person name="Xi Y.X."/>
            <person name="Zou S.Y."/>
            <person name="Wei Q.J."/>
            <person name="Lin Z.L."/>
            <person name="Gong L."/>
            <person name="Gai X.T."/>
            <person name="Zhang L.Q."/>
            <person name="Li J.Y."/>
            <person name="Jin Y."/>
            <person name="Xia Z.Y."/>
        </authorList>
    </citation>
    <scope>NUCLEOTIDE SEQUENCE [LARGE SCALE GENOMIC DNA]</scope>
    <source>
        <strain evidence="3">21YRMH01-3</strain>
    </source>
</reference>
<proteinExistence type="predicted"/>
<sequence>MKLYFVPVEHEETMMGLLRRMNESGSPQPGQVFFVEPHEMAALLASHIIDTPERGDIAESHLKVADKEYTASSFSKHVVHAGENQTEPVQVFDDSPFWNSILRAREGREAPKDAASECVNIPKSHLK</sequence>
<dbReference type="Proteomes" id="UP001162793">
    <property type="component" value="Unassembled WGS sequence"/>
</dbReference>
<protein>
    <submittedName>
        <fullName evidence="2">Uncharacterized protein</fullName>
    </submittedName>
</protein>
<dbReference type="RefSeq" id="WP_253538492.1">
    <property type="nucleotide sequence ID" value="NZ_JAMYWC010000004.1"/>
</dbReference>
<evidence type="ECO:0000256" key="1">
    <source>
        <dbReference type="SAM" id="MobiDB-lite"/>
    </source>
</evidence>
<keyword evidence="3" id="KW-1185">Reference proteome</keyword>
<dbReference type="EMBL" id="JAMYWC010000004">
    <property type="protein sequence ID" value="MCP1173786.1"/>
    <property type="molecule type" value="Genomic_DNA"/>
</dbReference>
<accession>A0AA41WRQ0</accession>
<gene>
    <name evidence="2" type="ORF">NKG59_15600</name>
</gene>
<dbReference type="AlphaFoldDB" id="A0AA41WRQ0"/>